<evidence type="ECO:0000313" key="10">
    <source>
        <dbReference type="Proteomes" id="UP000061135"/>
    </source>
</evidence>
<dbReference type="NCBIfam" id="TIGR01396">
    <property type="entry name" value="FlgB"/>
    <property type="match status" value="1"/>
</dbReference>
<dbReference type="GO" id="GO:0030694">
    <property type="term" value="C:bacterial-type flagellum basal body, rod"/>
    <property type="evidence" value="ECO:0007669"/>
    <property type="project" value="InterPro"/>
</dbReference>
<reference evidence="9 10" key="1">
    <citation type="submission" date="2014-03" db="EMBL/GenBank/DDBJ databases">
        <title>Genome of Polynucleobacter strain MWH-MoK4.</title>
        <authorList>
            <person name="Hahn M.W."/>
        </authorList>
    </citation>
    <scope>NUCLEOTIDE SEQUENCE [LARGE SCALE GENOMIC DNA]</scope>
    <source>
        <strain evidence="9 10">MWH-MoK4</strain>
    </source>
</reference>
<feature type="region of interest" description="Disordered" evidence="7">
    <location>
        <begin position="60"/>
        <end position="99"/>
    </location>
</feature>
<dbReference type="EMBL" id="CP007501">
    <property type="protein sequence ID" value="AKD24788.1"/>
    <property type="molecule type" value="Genomic_DNA"/>
</dbReference>
<evidence type="ECO:0000256" key="2">
    <source>
        <dbReference type="ARBA" id="ARBA00009677"/>
    </source>
</evidence>
<dbReference type="InterPro" id="IPR019776">
    <property type="entry name" value="Flagellar_basal_body_rod_CS"/>
</dbReference>
<dbReference type="PROSITE" id="PS00588">
    <property type="entry name" value="FLAGELLA_BB_ROD"/>
    <property type="match status" value="1"/>
</dbReference>
<name>A0A0E3V0P0_9BURK</name>
<dbReference type="AlphaFoldDB" id="A0A0E3V0P0"/>
<accession>A0A0E3V0P0</accession>
<comment type="subcellular location">
    <subcellularLocation>
        <location evidence="1 6">Bacterial flagellum basal body</location>
    </subcellularLocation>
</comment>
<evidence type="ECO:0000313" key="9">
    <source>
        <dbReference type="EMBL" id="AKD24788.1"/>
    </source>
</evidence>
<keyword evidence="10" id="KW-1185">Reference proteome</keyword>
<dbReference type="PANTHER" id="PTHR30435">
    <property type="entry name" value="FLAGELLAR PROTEIN"/>
    <property type="match status" value="1"/>
</dbReference>
<evidence type="ECO:0000259" key="8">
    <source>
        <dbReference type="Pfam" id="PF00460"/>
    </source>
</evidence>
<evidence type="ECO:0000256" key="4">
    <source>
        <dbReference type="ARBA" id="ARBA00023143"/>
    </source>
</evidence>
<dbReference type="Pfam" id="PF00460">
    <property type="entry name" value="Flg_bb_rod"/>
    <property type="match status" value="1"/>
</dbReference>
<keyword evidence="4 6" id="KW-0975">Bacterial flagellum</keyword>
<proteinExistence type="inferred from homology"/>
<keyword evidence="9" id="KW-0282">Flagellum</keyword>
<comment type="subunit">
    <text evidence="6">The basal body constitutes a major portion of the flagellar organelle and consists of a number of rings mounted on a central rod.</text>
</comment>
<keyword evidence="9" id="KW-0969">Cilium</keyword>
<dbReference type="STRING" id="1835254.CL55_00004550"/>
<evidence type="ECO:0000256" key="3">
    <source>
        <dbReference type="ARBA" id="ARBA00014376"/>
    </source>
</evidence>
<evidence type="ECO:0000256" key="7">
    <source>
        <dbReference type="SAM" id="MobiDB-lite"/>
    </source>
</evidence>
<evidence type="ECO:0000256" key="6">
    <source>
        <dbReference type="PIRNR" id="PIRNR002889"/>
    </source>
</evidence>
<dbReference type="GO" id="GO:0071978">
    <property type="term" value="P:bacterial-type flagellum-dependent swarming motility"/>
    <property type="evidence" value="ECO:0007669"/>
    <property type="project" value="TreeGrafter"/>
</dbReference>
<dbReference type="HOGENOM" id="CLU_125463_1_0_4"/>
<dbReference type="InterPro" id="IPR006300">
    <property type="entry name" value="FlgB"/>
</dbReference>
<dbReference type="PIRSF" id="PIRSF002889">
    <property type="entry name" value="Rod_FlgB"/>
    <property type="match status" value="1"/>
</dbReference>
<keyword evidence="9" id="KW-0966">Cell projection</keyword>
<comment type="similarity">
    <text evidence="2 6">Belongs to the flagella basal body rod proteins family.</text>
</comment>
<feature type="domain" description="Flagellar basal body rod protein N-terminal" evidence="8">
    <location>
        <begin position="12"/>
        <end position="40"/>
    </location>
</feature>
<protein>
    <recommendedName>
        <fullName evidence="3 6">Flagellar basal body rod protein FlgB</fullName>
    </recommendedName>
</protein>
<evidence type="ECO:0000256" key="5">
    <source>
        <dbReference type="ARBA" id="ARBA00024934"/>
    </source>
</evidence>
<sequence>MNAVPQYDSLMFGETALKLRTYRQQILSNNLANSDTPGFKARDIRFADVLKAQLEGKLPSTGVSMTTTHAGHIEGSNSKDDPRLMYRVPNQPSKDDNTVDSDVELSEFTKNSVFTEAALRFLGGTLDSRLTAIKGQPS</sequence>
<dbReference type="PANTHER" id="PTHR30435:SF12">
    <property type="entry name" value="FLAGELLAR BASAL BODY ROD PROTEIN FLGB"/>
    <property type="match status" value="1"/>
</dbReference>
<organism evidence="9 10">
    <name type="scientific">Polynucleobacter duraquae</name>
    <dbReference type="NCBI Taxonomy" id="1835254"/>
    <lineage>
        <taxon>Bacteria</taxon>
        <taxon>Pseudomonadati</taxon>
        <taxon>Pseudomonadota</taxon>
        <taxon>Betaproteobacteria</taxon>
        <taxon>Burkholderiales</taxon>
        <taxon>Burkholderiaceae</taxon>
        <taxon>Polynucleobacter</taxon>
    </lineage>
</organism>
<dbReference type="KEGG" id="pdq:CL55_00004550"/>
<dbReference type="RefSeq" id="WP_046329694.1">
    <property type="nucleotide sequence ID" value="NZ_CP007501.1"/>
</dbReference>
<dbReference type="PATRIC" id="fig|576611.7.peg.459"/>
<dbReference type="Proteomes" id="UP000061135">
    <property type="component" value="Chromosome"/>
</dbReference>
<evidence type="ECO:0000256" key="1">
    <source>
        <dbReference type="ARBA" id="ARBA00004117"/>
    </source>
</evidence>
<gene>
    <name evidence="9" type="ORF">CL55_00004550</name>
</gene>
<dbReference type="InterPro" id="IPR001444">
    <property type="entry name" value="Flag_bb_rod_N"/>
</dbReference>
<comment type="function">
    <text evidence="5 6">Structural component of flagellum, the bacterial motility apparatus. Part of the rod structure of flagellar basal body.</text>
</comment>